<keyword evidence="1" id="KW-1133">Transmembrane helix</keyword>
<evidence type="ECO:0000313" key="2">
    <source>
        <dbReference type="EMBL" id="SPD93613.1"/>
    </source>
</evidence>
<dbReference type="GeneID" id="99675114"/>
<keyword evidence="1" id="KW-0472">Membrane</keyword>
<evidence type="ECO:0000313" key="5">
    <source>
        <dbReference type="Proteomes" id="UP000239237"/>
    </source>
</evidence>
<reference evidence="3 4" key="2">
    <citation type="submission" date="2018-02" db="EMBL/GenBank/DDBJ databases">
        <authorList>
            <person name="Cohen D.B."/>
            <person name="Kent A.D."/>
        </authorList>
    </citation>
    <scope>NUCLEOTIDE SEQUENCE [LARGE SCALE GENOMIC DNA]</scope>
    <source>
        <strain evidence="3 4">CECT 9216</strain>
    </source>
</reference>
<dbReference type="Proteomes" id="UP000239237">
    <property type="component" value="Unassembled WGS sequence"/>
</dbReference>
<dbReference type="Proteomes" id="UP000237923">
    <property type="component" value="Unassembled WGS sequence"/>
</dbReference>
<proteinExistence type="predicted"/>
<keyword evidence="1" id="KW-0812">Transmembrane</keyword>
<feature type="transmembrane region" description="Helical" evidence="1">
    <location>
        <begin position="41"/>
        <end position="66"/>
    </location>
</feature>
<evidence type="ECO:0000313" key="4">
    <source>
        <dbReference type="Proteomes" id="UP000237923"/>
    </source>
</evidence>
<dbReference type="EMBL" id="OKQU01000002">
    <property type="protein sequence ID" value="SPE09269.1"/>
    <property type="molecule type" value="Genomic_DNA"/>
</dbReference>
<dbReference type="KEGG" id="lsu:A6B45_09930"/>
<feature type="transmembrane region" description="Helical" evidence="1">
    <location>
        <begin position="86"/>
        <end position="110"/>
    </location>
</feature>
<reference evidence="2 5" key="1">
    <citation type="submission" date="2018-02" db="EMBL/GenBank/DDBJ databases">
        <authorList>
            <person name="Rodrigo-Torres L."/>
            <person name="Arahal R. D."/>
            <person name="Lucena T."/>
        </authorList>
    </citation>
    <scope>NUCLEOTIDE SEQUENCE [LARGE SCALE GENOMIC DNA]</scope>
    <source>
        <strain evidence="2 5">CECT 8486</strain>
    </source>
</reference>
<organism evidence="3 4">
    <name type="scientific">Leuconostoc suionicum</name>
    <dbReference type="NCBI Taxonomy" id="1511761"/>
    <lineage>
        <taxon>Bacteria</taxon>
        <taxon>Bacillati</taxon>
        <taxon>Bacillota</taxon>
        <taxon>Bacilli</taxon>
        <taxon>Lactobacillales</taxon>
        <taxon>Lactobacillaceae</taxon>
        <taxon>Leuconostoc</taxon>
    </lineage>
</organism>
<dbReference type="AlphaFoldDB" id="A0A2N9KFR3"/>
<feature type="transmembrane region" description="Helical" evidence="1">
    <location>
        <begin position="145"/>
        <end position="161"/>
    </location>
</feature>
<name>A0A2N9KFR3_9LACO</name>
<keyword evidence="5" id="KW-1185">Reference proteome</keyword>
<feature type="transmembrane region" description="Helical" evidence="1">
    <location>
        <begin position="116"/>
        <end position="133"/>
    </location>
</feature>
<protein>
    <submittedName>
        <fullName evidence="3">Uncharacterized protein</fullName>
    </submittedName>
</protein>
<dbReference type="EMBL" id="OKQR01000002">
    <property type="protein sequence ID" value="SPD93613.1"/>
    <property type="molecule type" value="Genomic_DNA"/>
</dbReference>
<dbReference type="RefSeq" id="WP_072614437.1">
    <property type="nucleotide sequence ID" value="NZ_AP017935.1"/>
</dbReference>
<evidence type="ECO:0000256" key="1">
    <source>
        <dbReference type="SAM" id="Phobius"/>
    </source>
</evidence>
<gene>
    <name evidence="2" type="ORF">LES8486_01270</name>
    <name evidence="3" type="ORF">LES9216_01417</name>
</gene>
<feature type="transmembrane region" description="Helical" evidence="1">
    <location>
        <begin position="7"/>
        <end position="29"/>
    </location>
</feature>
<evidence type="ECO:0000313" key="3">
    <source>
        <dbReference type="EMBL" id="SPE09269.1"/>
    </source>
</evidence>
<sequence length="162" mass="17339">MTKTVKIVLTIVGTLVLIGITMVGSLIAIKDVSGSEFNTPTLPVMIGIVVGATASVIFSALFSKLFIFLSQLGQEAKQSVSFMNSWYATVVSMLPVGIINLFLITVLNLYKNDNKAASIIGDLVAAFLYTLILRQDGTITKRTQIIFIVISVVLGAGMAFAF</sequence>
<accession>A0A2N9KFR3</accession>